<evidence type="ECO:0000256" key="4">
    <source>
        <dbReference type="ARBA" id="ARBA00022801"/>
    </source>
</evidence>
<organism evidence="7 8">
    <name type="scientific">Deinococcus roseus</name>
    <dbReference type="NCBI Taxonomy" id="392414"/>
    <lineage>
        <taxon>Bacteria</taxon>
        <taxon>Thermotogati</taxon>
        <taxon>Deinococcota</taxon>
        <taxon>Deinococci</taxon>
        <taxon>Deinococcales</taxon>
        <taxon>Deinococcaceae</taxon>
        <taxon>Deinococcus</taxon>
    </lineage>
</organism>
<feature type="binding site" evidence="6">
    <location>
        <position position="175"/>
    </location>
    <ligand>
        <name>substrate</name>
    </ligand>
</feature>
<reference evidence="8" key="1">
    <citation type="journal article" date="2019" name="Int. J. Syst. Evol. Microbiol.">
        <title>The Global Catalogue of Microorganisms (GCM) 10K type strain sequencing project: providing services to taxonomists for standard genome sequencing and annotation.</title>
        <authorList>
            <consortium name="The Broad Institute Genomics Platform"/>
            <consortium name="The Broad Institute Genome Sequencing Center for Infectious Disease"/>
            <person name="Wu L."/>
            <person name="Ma J."/>
        </authorList>
    </citation>
    <scope>NUCLEOTIDE SEQUENCE [LARGE SCALE GENOMIC DNA]</scope>
    <source>
        <strain evidence="8">JCM 14370</strain>
    </source>
</reference>
<feature type="binding site" evidence="6">
    <location>
        <position position="276"/>
    </location>
    <ligand>
        <name>substrate</name>
    </ligand>
</feature>
<sequence>MTETMTEPASANPDQTLTPEHLMHHLQHVYNILRHDAAGSLPDYIPELSQANPAHFALSVTLKSGQTLQVGDCEARFTLQSLSKPFGYALALQTCGQDAVEGVVNTEPSGDGFNSIRLDEGKFRPDNPMVNAGALAISSLLLERHGAHALQQLQNLFQQILGRDLPTDARVFTSENRTAHRNRAIVHLMHNLGMVQQDPEQILRLYLQQCALQVQVQDLSRLAATLALGGKIPGQTLQALPKGVVRQVLSVMFSCGMYNSAGEWACKVGLPAKSGVSGGLMAASPGKLGIAVYSPLLNAYGHSHRGVLACQMLARRLKLHLFQLEATP</sequence>
<dbReference type="InterPro" id="IPR015868">
    <property type="entry name" value="Glutaminase"/>
</dbReference>
<dbReference type="Pfam" id="PF04960">
    <property type="entry name" value="Glutaminase"/>
    <property type="match status" value="1"/>
</dbReference>
<dbReference type="PANTHER" id="PTHR12544:SF29">
    <property type="entry name" value="GLUTAMINASE"/>
    <property type="match status" value="1"/>
</dbReference>
<proteinExistence type="inferred from homology"/>
<comment type="similarity">
    <text evidence="1 6">Belongs to the glutaminase family.</text>
</comment>
<accession>A0ABQ2DGQ7</accession>
<dbReference type="PANTHER" id="PTHR12544">
    <property type="entry name" value="GLUTAMINASE"/>
    <property type="match status" value="1"/>
</dbReference>
<feature type="binding site" evidence="6">
    <location>
        <position position="182"/>
    </location>
    <ligand>
        <name>substrate</name>
    </ligand>
</feature>
<comment type="caution">
    <text evidence="7">The sequence shown here is derived from an EMBL/GenBank/DDBJ whole genome shotgun (WGS) entry which is preliminary data.</text>
</comment>
<keyword evidence="6" id="KW-0007">Acetylation</keyword>
<keyword evidence="4 6" id="KW-0378">Hydrolase</keyword>
<evidence type="ECO:0000256" key="6">
    <source>
        <dbReference type="HAMAP-Rule" id="MF_00313"/>
    </source>
</evidence>
<dbReference type="Proteomes" id="UP000632222">
    <property type="component" value="Unassembled WGS sequence"/>
</dbReference>
<evidence type="ECO:0000256" key="5">
    <source>
        <dbReference type="ARBA" id="ARBA00049534"/>
    </source>
</evidence>
<protein>
    <recommendedName>
        <fullName evidence="3 6">Glutaminase</fullName>
        <ecNumber evidence="3 6">3.5.1.2</ecNumber>
    </recommendedName>
</protein>
<dbReference type="EMBL" id="BMOD01000037">
    <property type="protein sequence ID" value="GGJ56989.1"/>
    <property type="molecule type" value="Genomic_DNA"/>
</dbReference>
<feature type="binding site" evidence="6">
    <location>
        <position position="131"/>
    </location>
    <ligand>
        <name>substrate</name>
    </ligand>
</feature>
<dbReference type="NCBIfam" id="TIGR03814">
    <property type="entry name" value="Gln_ase"/>
    <property type="match status" value="1"/>
</dbReference>
<dbReference type="SUPFAM" id="SSF56601">
    <property type="entry name" value="beta-lactamase/transpeptidase-like"/>
    <property type="match status" value="1"/>
</dbReference>
<dbReference type="Gene3D" id="3.40.710.10">
    <property type="entry name" value="DD-peptidase/beta-lactamase superfamily"/>
    <property type="match status" value="1"/>
</dbReference>
<dbReference type="InterPro" id="IPR012338">
    <property type="entry name" value="Beta-lactam/transpept-like"/>
</dbReference>
<evidence type="ECO:0000313" key="7">
    <source>
        <dbReference type="EMBL" id="GGJ56989.1"/>
    </source>
</evidence>
<dbReference type="RefSeq" id="WP_229684957.1">
    <property type="nucleotide sequence ID" value="NZ_BMOD01000037.1"/>
</dbReference>
<evidence type="ECO:0000256" key="2">
    <source>
        <dbReference type="ARBA" id="ARBA00011881"/>
    </source>
</evidence>
<dbReference type="EC" id="3.5.1.2" evidence="3 6"/>
<gene>
    <name evidence="6" type="primary">glsA</name>
    <name evidence="7" type="ORF">GCM10008938_48920</name>
</gene>
<comment type="catalytic activity">
    <reaction evidence="5 6">
        <text>L-glutamine + H2O = L-glutamate + NH4(+)</text>
        <dbReference type="Rhea" id="RHEA:15889"/>
        <dbReference type="ChEBI" id="CHEBI:15377"/>
        <dbReference type="ChEBI" id="CHEBI:28938"/>
        <dbReference type="ChEBI" id="CHEBI:29985"/>
        <dbReference type="ChEBI" id="CHEBI:58359"/>
        <dbReference type="EC" id="3.5.1.2"/>
    </reaction>
</comment>
<feature type="binding site" evidence="6">
    <location>
        <position position="206"/>
    </location>
    <ligand>
        <name>substrate</name>
    </ligand>
</feature>
<evidence type="ECO:0000256" key="3">
    <source>
        <dbReference type="ARBA" id="ARBA00012918"/>
    </source>
</evidence>
<dbReference type="HAMAP" id="MF_00313">
    <property type="entry name" value="Glutaminase"/>
    <property type="match status" value="1"/>
</dbReference>
<comment type="subunit">
    <text evidence="2 6">Homotetramer.</text>
</comment>
<evidence type="ECO:0000313" key="8">
    <source>
        <dbReference type="Proteomes" id="UP000632222"/>
    </source>
</evidence>
<feature type="binding site" evidence="6">
    <location>
        <position position="258"/>
    </location>
    <ligand>
        <name>substrate</name>
    </ligand>
</feature>
<name>A0ABQ2DGQ7_9DEIO</name>
<evidence type="ECO:0000256" key="1">
    <source>
        <dbReference type="ARBA" id="ARBA00011076"/>
    </source>
</evidence>
<feature type="binding site" evidence="6">
    <location>
        <position position="81"/>
    </location>
    <ligand>
        <name>substrate</name>
    </ligand>
</feature>
<keyword evidence="8" id="KW-1185">Reference proteome</keyword>